<evidence type="ECO:0000256" key="4">
    <source>
        <dbReference type="HAMAP-Rule" id="MF_02060"/>
    </source>
</evidence>
<reference evidence="6 7" key="1">
    <citation type="journal article" date="2023" name="Microbiol. Resour. Announc.">
        <title>Complete Genome Sequence of Imperialibacter roseus strain P4T.</title>
        <authorList>
            <person name="Tizabi D.R."/>
            <person name="Bachvaroff T."/>
            <person name="Hill R.T."/>
        </authorList>
    </citation>
    <scope>NUCLEOTIDE SEQUENCE [LARGE SCALE GENOMIC DNA]</scope>
    <source>
        <strain evidence="6 7">P4T</strain>
    </source>
</reference>
<proteinExistence type="inferred from homology"/>
<dbReference type="CDD" id="cd18092">
    <property type="entry name" value="SpoU-like_TrmH"/>
    <property type="match status" value="1"/>
</dbReference>
<keyword evidence="4" id="KW-0694">RNA-binding</keyword>
<dbReference type="Pfam" id="PF00588">
    <property type="entry name" value="SpoU_methylase"/>
    <property type="match status" value="1"/>
</dbReference>
<dbReference type="GO" id="GO:0008168">
    <property type="term" value="F:methyltransferase activity"/>
    <property type="evidence" value="ECO:0007669"/>
    <property type="project" value="UniProtKB-KW"/>
</dbReference>
<dbReference type="HAMAP" id="MF_02060">
    <property type="entry name" value="tRNA_methyltr_TrmH"/>
    <property type="match status" value="1"/>
</dbReference>
<dbReference type="InterPro" id="IPR033671">
    <property type="entry name" value="TrmH"/>
</dbReference>
<evidence type="ECO:0000313" key="6">
    <source>
        <dbReference type="EMBL" id="WOK08904.1"/>
    </source>
</evidence>
<dbReference type="Gene3D" id="3.40.1280.10">
    <property type="match status" value="1"/>
</dbReference>
<evidence type="ECO:0000256" key="2">
    <source>
        <dbReference type="ARBA" id="ARBA00022603"/>
    </source>
</evidence>
<accession>A0ABZ0IWY6</accession>
<dbReference type="EMBL" id="CP136051">
    <property type="protein sequence ID" value="WOK08904.1"/>
    <property type="molecule type" value="Genomic_DNA"/>
</dbReference>
<dbReference type="PANTHER" id="PTHR43453">
    <property type="entry name" value="RRNA METHYLASE-LIKE"/>
    <property type="match status" value="1"/>
</dbReference>
<name>A0ABZ0IWY6_9BACT</name>
<dbReference type="PANTHER" id="PTHR43453:SF3">
    <property type="entry name" value="TRNA_RRNA METHYLTRANSFERASE SPOU TYPE DOMAIN-CONTAINING PROTEIN"/>
    <property type="match status" value="1"/>
</dbReference>
<comment type="catalytic activity">
    <reaction evidence="4">
        <text>guanosine(18) in tRNA + S-adenosyl-L-methionine = 2'-O-methylguanosine(18) in tRNA + S-adenosyl-L-homocysteine + H(+)</text>
        <dbReference type="Rhea" id="RHEA:20077"/>
        <dbReference type="Rhea" id="RHEA-COMP:10190"/>
        <dbReference type="Rhea" id="RHEA-COMP:10192"/>
        <dbReference type="ChEBI" id="CHEBI:15378"/>
        <dbReference type="ChEBI" id="CHEBI:57856"/>
        <dbReference type="ChEBI" id="CHEBI:59789"/>
        <dbReference type="ChEBI" id="CHEBI:74269"/>
        <dbReference type="ChEBI" id="CHEBI:74445"/>
        <dbReference type="EC" id="2.1.1.34"/>
    </reaction>
</comment>
<organism evidence="6 7">
    <name type="scientific">Imperialibacter roseus</name>
    <dbReference type="NCBI Taxonomy" id="1324217"/>
    <lineage>
        <taxon>Bacteria</taxon>
        <taxon>Pseudomonadati</taxon>
        <taxon>Bacteroidota</taxon>
        <taxon>Cytophagia</taxon>
        <taxon>Cytophagales</taxon>
        <taxon>Flammeovirgaceae</taxon>
        <taxon>Imperialibacter</taxon>
    </lineage>
</organism>
<comment type="caution">
    <text evidence="4">Lacks conserved residue(s) required for the propagation of feature annotation.</text>
</comment>
<evidence type="ECO:0000256" key="1">
    <source>
        <dbReference type="ARBA" id="ARBA00022555"/>
    </source>
</evidence>
<evidence type="ECO:0000259" key="5">
    <source>
        <dbReference type="Pfam" id="PF00588"/>
    </source>
</evidence>
<protein>
    <recommendedName>
        <fullName evidence="4">tRNA (guanosine(18)-2'-O)-methyltransferase</fullName>
        <ecNumber evidence="4">2.1.1.34</ecNumber>
    </recommendedName>
    <alternativeName>
        <fullName evidence="4">tRNA [Gm18] methyltransferase</fullName>
    </alternativeName>
</protein>
<gene>
    <name evidence="4" type="primary">trmH</name>
    <name evidence="6" type="ORF">RT717_09675</name>
</gene>
<dbReference type="Proteomes" id="UP001302349">
    <property type="component" value="Chromosome"/>
</dbReference>
<dbReference type="SUPFAM" id="SSF75217">
    <property type="entry name" value="alpha/beta knot"/>
    <property type="match status" value="1"/>
</dbReference>
<keyword evidence="3 4" id="KW-0808">Transferase</keyword>
<dbReference type="GO" id="GO:0032259">
    <property type="term" value="P:methylation"/>
    <property type="evidence" value="ECO:0007669"/>
    <property type="project" value="UniProtKB-KW"/>
</dbReference>
<keyword evidence="4" id="KW-0819">tRNA processing</keyword>
<keyword evidence="2 4" id="KW-0489">Methyltransferase</keyword>
<dbReference type="RefSeq" id="WP_317491535.1">
    <property type="nucleotide sequence ID" value="NZ_CP136051.1"/>
</dbReference>
<feature type="domain" description="tRNA/rRNA methyltransferase SpoU type" evidence="5">
    <location>
        <begin position="36"/>
        <end position="180"/>
    </location>
</feature>
<keyword evidence="7" id="KW-1185">Reference proteome</keyword>
<comment type="similarity">
    <text evidence="4">Belongs to the class IV-like SAM-binding methyltransferase superfamily. RNA methyltransferase TrmH family.</text>
</comment>
<evidence type="ECO:0000256" key="3">
    <source>
        <dbReference type="ARBA" id="ARBA00022679"/>
    </source>
</evidence>
<feature type="binding site" evidence="4">
    <location>
        <position position="117"/>
    </location>
    <ligand>
        <name>S-adenosyl-L-methionine</name>
        <dbReference type="ChEBI" id="CHEBI:59789"/>
    </ligand>
</feature>
<dbReference type="InterPro" id="IPR029026">
    <property type="entry name" value="tRNA_m1G_MTases_N"/>
</dbReference>
<dbReference type="InterPro" id="IPR029028">
    <property type="entry name" value="Alpha/beta_knot_MTases"/>
</dbReference>
<sequence>MDDATRDKLINYLGSFVTAARAAKVQQVLEKRTRHIAVVMEDFENSLNVSAVLRSCEAMGVQDVHIIENQFRNKLSAYVAKGGSKWLTVTKHNELESTNSSRCLQLLRDAGYQIWVTSPDQSAVDLNDVGVDSKIALVFGTEFDGASKEVLEMADKRVCLPMQGFTESYNVSVSVALCLHVLLRKLKDSEIDWCMSEEEKKQLTLEWYRKIVRRSDIHEVRFLSGI</sequence>
<dbReference type="EC" id="2.1.1.34" evidence="4"/>
<keyword evidence="4" id="KW-0949">S-adenosyl-L-methionine</keyword>
<keyword evidence="1 4" id="KW-0820">tRNA-binding</keyword>
<dbReference type="InterPro" id="IPR001537">
    <property type="entry name" value="SpoU_MeTrfase"/>
</dbReference>
<comment type="function">
    <text evidence="4">Catalyzes the 2'-O methylation of guanosine at position 18 in tRNA.</text>
</comment>
<feature type="binding site" evidence="4">
    <location>
        <position position="160"/>
    </location>
    <ligand>
        <name>S-adenosyl-L-methionine</name>
        <dbReference type="ChEBI" id="CHEBI:59789"/>
    </ligand>
</feature>
<evidence type="ECO:0000313" key="7">
    <source>
        <dbReference type="Proteomes" id="UP001302349"/>
    </source>
</evidence>